<dbReference type="PANTHER" id="PTHR23519:SF5">
    <property type="entry name" value="AUTOPHAGY-RELATED PROTEIN"/>
    <property type="match status" value="1"/>
</dbReference>
<keyword evidence="7 8" id="KW-0472">Membrane</keyword>
<dbReference type="GO" id="GO:0006914">
    <property type="term" value="P:autophagy"/>
    <property type="evidence" value="ECO:0007669"/>
    <property type="project" value="UniProtKB-KW"/>
</dbReference>
<dbReference type="AlphaFoldDB" id="A0AAF1BHR3"/>
<keyword evidence="8" id="KW-0029">Amino-acid transport</keyword>
<dbReference type="GO" id="GO:0005774">
    <property type="term" value="C:vacuolar membrane"/>
    <property type="evidence" value="ECO:0007669"/>
    <property type="project" value="UniProtKB-SubCell"/>
</dbReference>
<organism evidence="10 11">
    <name type="scientific">Vanrija pseudolonga</name>
    <dbReference type="NCBI Taxonomy" id="143232"/>
    <lineage>
        <taxon>Eukaryota</taxon>
        <taxon>Fungi</taxon>
        <taxon>Dikarya</taxon>
        <taxon>Basidiomycota</taxon>
        <taxon>Agaricomycotina</taxon>
        <taxon>Tremellomycetes</taxon>
        <taxon>Trichosporonales</taxon>
        <taxon>Trichosporonaceae</taxon>
        <taxon>Vanrija</taxon>
    </lineage>
</organism>
<accession>A0AAF1BHR3</accession>
<evidence type="ECO:0000256" key="2">
    <source>
        <dbReference type="ARBA" id="ARBA00006978"/>
    </source>
</evidence>
<evidence type="ECO:0000313" key="11">
    <source>
        <dbReference type="Proteomes" id="UP000827549"/>
    </source>
</evidence>
<protein>
    <recommendedName>
        <fullName evidence="8">Autophagy-related protein</fullName>
    </recommendedName>
</protein>
<keyword evidence="8" id="KW-0926">Vacuole</keyword>
<dbReference type="EMBL" id="CP086716">
    <property type="protein sequence ID" value="WOO80652.1"/>
    <property type="molecule type" value="Genomic_DNA"/>
</dbReference>
<feature type="transmembrane region" description="Helical" evidence="8">
    <location>
        <begin position="469"/>
        <end position="486"/>
    </location>
</feature>
<evidence type="ECO:0000256" key="3">
    <source>
        <dbReference type="ARBA" id="ARBA00022448"/>
    </source>
</evidence>
<evidence type="ECO:0000256" key="1">
    <source>
        <dbReference type="ARBA" id="ARBA00004128"/>
    </source>
</evidence>
<proteinExistence type="inferred from homology"/>
<comment type="similarity">
    <text evidence="2 8">Belongs to the ATG22 family.</text>
</comment>
<comment type="function">
    <text evidence="8">Vacuolar effluxer which mediate the efflux of amino acids resulting from autophagic degradation. The release of autophagic amino acids allows the maintenance of protein synthesis and viability during nitrogen starvation.</text>
</comment>
<evidence type="ECO:0000256" key="6">
    <source>
        <dbReference type="ARBA" id="ARBA00023006"/>
    </source>
</evidence>
<comment type="subcellular location">
    <subcellularLocation>
        <location evidence="1 8">Vacuole membrane</location>
        <topology evidence="1 8">Multi-pass membrane protein</topology>
    </subcellularLocation>
</comment>
<gene>
    <name evidence="10" type="primary">ATG22_1</name>
    <name evidence="10" type="ORF">LOC62_03G004177</name>
</gene>
<feature type="compositionally biased region" description="Acidic residues" evidence="9">
    <location>
        <begin position="522"/>
        <end position="534"/>
    </location>
</feature>
<sequence length="534" mass="59332">MSSPAPATTVDEKAETAHIDVKNAPTVKEDASVGLAVIDQRAAIPTTGKRKPTSKWEYVTFCMFYFSNNGAPIGGNGGALRQALMSQQFPEGKIHWGGTWLPINSFLLNVTGIMFAAQMFTLLTVAPYADYGNWRPWIMIVFQTILYGCQFGMCGLSRPSQWQIANALFVLGSLANNTLIQSEHDVKAGLKSPEEHAQLDAYERSKLYNLANITGSGLVVVFYAIAVGISAAVGFATDSELIKTYRVLMGYFGTLTMLCTLPFFLVQKHRPGQKLPAGTRWWLAGPQQVWSAVKSIRELKHCLLYLVAYFMLQETFGTYWNILSILQNETINYSPLLLNAMSLCADLAGGSGTVFMLWLQKKYRFSVKAGVFYGACMTLPPSIWGAIGAFTGKIGFHRTWEFWLAMFWNFQTAAWGSYQVTMISEVVPAPKAYMFFALFNLVGKTSGFIGPFISSAIIKRANGNNNMCFWFLLGMGIIGIIVLYFVDPDQAKIDVAKYLEREAAELYSAEQREQQASKLHDEDEEEEDATGNRA</sequence>
<feature type="transmembrane region" description="Helical" evidence="8">
    <location>
        <begin position="371"/>
        <end position="390"/>
    </location>
</feature>
<dbReference type="PANTHER" id="PTHR23519">
    <property type="entry name" value="AUTOPHAGY-RELATED PROTEIN 22"/>
    <property type="match status" value="1"/>
</dbReference>
<keyword evidence="6 8" id="KW-0072">Autophagy</keyword>
<dbReference type="InterPro" id="IPR050495">
    <property type="entry name" value="ATG22/LtaA_families"/>
</dbReference>
<keyword evidence="5 8" id="KW-1133">Transmembrane helix</keyword>
<keyword evidence="11" id="KW-1185">Reference proteome</keyword>
<dbReference type="InterPro" id="IPR036259">
    <property type="entry name" value="MFS_trans_sf"/>
</dbReference>
<dbReference type="InterPro" id="IPR024671">
    <property type="entry name" value="Atg22-like"/>
</dbReference>
<evidence type="ECO:0000256" key="5">
    <source>
        <dbReference type="ARBA" id="ARBA00022989"/>
    </source>
</evidence>
<keyword evidence="3 8" id="KW-0813">Transport</keyword>
<dbReference type="RefSeq" id="XP_062626684.1">
    <property type="nucleotide sequence ID" value="XM_062770700.1"/>
</dbReference>
<feature type="transmembrane region" description="Helical" evidence="8">
    <location>
        <begin position="302"/>
        <end position="320"/>
    </location>
</feature>
<reference evidence="10" key="1">
    <citation type="submission" date="2023-10" db="EMBL/GenBank/DDBJ databases">
        <authorList>
            <person name="Noh H."/>
        </authorList>
    </citation>
    <scope>NUCLEOTIDE SEQUENCE</scope>
    <source>
        <strain evidence="10">DUCC4014</strain>
    </source>
</reference>
<feature type="transmembrane region" description="Helical" evidence="8">
    <location>
        <begin position="106"/>
        <end position="128"/>
    </location>
</feature>
<feature type="transmembrane region" description="Helical" evidence="8">
    <location>
        <begin position="432"/>
        <end position="457"/>
    </location>
</feature>
<dbReference type="Pfam" id="PF11700">
    <property type="entry name" value="ATG22"/>
    <property type="match status" value="1"/>
</dbReference>
<dbReference type="Proteomes" id="UP000827549">
    <property type="component" value="Chromosome 3"/>
</dbReference>
<evidence type="ECO:0000256" key="4">
    <source>
        <dbReference type="ARBA" id="ARBA00022692"/>
    </source>
</evidence>
<dbReference type="SUPFAM" id="SSF103473">
    <property type="entry name" value="MFS general substrate transporter"/>
    <property type="match status" value="1"/>
</dbReference>
<feature type="transmembrane region" description="Helical" evidence="8">
    <location>
        <begin position="213"/>
        <end position="236"/>
    </location>
</feature>
<feature type="transmembrane region" description="Helical" evidence="8">
    <location>
        <begin position="248"/>
        <end position="266"/>
    </location>
</feature>
<evidence type="ECO:0000313" key="10">
    <source>
        <dbReference type="EMBL" id="WOO80652.1"/>
    </source>
</evidence>
<name>A0AAF1BHR3_9TREE</name>
<evidence type="ECO:0000256" key="8">
    <source>
        <dbReference type="RuleBase" id="RU363073"/>
    </source>
</evidence>
<evidence type="ECO:0000256" key="9">
    <source>
        <dbReference type="SAM" id="MobiDB-lite"/>
    </source>
</evidence>
<evidence type="ECO:0000256" key="7">
    <source>
        <dbReference type="ARBA" id="ARBA00023136"/>
    </source>
</evidence>
<feature type="transmembrane region" description="Helical" evidence="8">
    <location>
        <begin position="340"/>
        <end position="359"/>
    </location>
</feature>
<feature type="region of interest" description="Disordered" evidence="9">
    <location>
        <begin position="509"/>
        <end position="534"/>
    </location>
</feature>
<dbReference type="GO" id="GO:0006865">
    <property type="term" value="P:amino acid transport"/>
    <property type="evidence" value="ECO:0007669"/>
    <property type="project" value="UniProtKB-KW"/>
</dbReference>
<comment type="caution">
    <text evidence="8">Lacks conserved residue(s) required for the propagation of feature annotation.</text>
</comment>
<dbReference type="GeneID" id="87807416"/>
<dbReference type="Gene3D" id="1.20.1250.20">
    <property type="entry name" value="MFS general substrate transporter like domains"/>
    <property type="match status" value="1"/>
</dbReference>
<feature type="transmembrane region" description="Helical" evidence="8">
    <location>
        <begin position="134"/>
        <end position="156"/>
    </location>
</feature>
<keyword evidence="4 8" id="KW-0812">Transmembrane</keyword>
<feature type="compositionally biased region" description="Basic and acidic residues" evidence="9">
    <location>
        <begin position="509"/>
        <end position="521"/>
    </location>
</feature>